<dbReference type="RefSeq" id="WP_151127292.1">
    <property type="nucleotide sequence ID" value="NZ_VZQZ01000002.1"/>
</dbReference>
<evidence type="ECO:0000313" key="3">
    <source>
        <dbReference type="Proteomes" id="UP000420562"/>
    </source>
</evidence>
<evidence type="ECO:0000313" key="2">
    <source>
        <dbReference type="EMBL" id="KAB0666531.1"/>
    </source>
</evidence>
<dbReference type="AlphaFoldDB" id="A0A7J4ZSZ6"/>
<comment type="caution">
    <text evidence="2">The sequence shown here is derived from an EMBL/GenBank/DDBJ whole genome shotgun (WGS) entry which is preliminary data.</text>
</comment>
<accession>A0A7J4ZSZ6</accession>
<keyword evidence="1" id="KW-0732">Signal</keyword>
<reference evidence="2 3" key="1">
    <citation type="submission" date="2019-09" db="EMBL/GenBank/DDBJ databases">
        <title>Geobacter sp. Red96, a novel strain isolated from paddy soil.</title>
        <authorList>
            <person name="Xu Z."/>
            <person name="Masuda Y."/>
            <person name="Itoh H."/>
            <person name="Senoo K."/>
        </authorList>
    </citation>
    <scope>NUCLEOTIDE SEQUENCE [LARGE SCALE GENOMIC DNA]</scope>
    <source>
        <strain evidence="2 3">Red96</strain>
    </source>
</reference>
<dbReference type="PROSITE" id="PS51257">
    <property type="entry name" value="PROKAR_LIPOPROTEIN"/>
    <property type="match status" value="1"/>
</dbReference>
<proteinExistence type="predicted"/>
<organism evidence="2 3">
    <name type="scientific">Oryzomonas japonica</name>
    <dbReference type="NCBI Taxonomy" id="2603858"/>
    <lineage>
        <taxon>Bacteria</taxon>
        <taxon>Pseudomonadati</taxon>
        <taxon>Thermodesulfobacteriota</taxon>
        <taxon>Desulfuromonadia</taxon>
        <taxon>Geobacterales</taxon>
        <taxon>Geobacteraceae</taxon>
        <taxon>Oryzomonas</taxon>
    </lineage>
</organism>
<protein>
    <recommendedName>
        <fullName evidence="4">Big-1 domain-containing protein</fullName>
    </recommendedName>
</protein>
<keyword evidence="3" id="KW-1185">Reference proteome</keyword>
<dbReference type="EMBL" id="VZQZ01000002">
    <property type="protein sequence ID" value="KAB0666531.1"/>
    <property type="molecule type" value="Genomic_DNA"/>
</dbReference>
<sequence>MRYLIRLLPCILLMSSLALAGCGGSNAGTNSSASDQFSTGSSSGSGTGTSAAGVIMFTDTASSQPGSQTNMLTEFTKTVNPAVTPIIGVYQPIPFKLTDSKGNPRVGTPVTMYVYSITTRNPNDVTVGFLVPTTISGTVTAPNPETNQQTITTDSAGMGIFNVVVDIVSPPVDAFTTVTVVYKAVTNDSVPVTAYVGQLYHLDSTANALTLTPSSQHFAASDGVNAMLTFAISGGVAPYTVSSSNTGLVTATRTDATTLTATLVDADSWSNTVTVSVTDSSGLSASSTITRQ</sequence>
<dbReference type="Proteomes" id="UP000420562">
    <property type="component" value="Unassembled WGS sequence"/>
</dbReference>
<feature type="chain" id="PRO_5029479692" description="Big-1 domain-containing protein" evidence="1">
    <location>
        <begin position="21"/>
        <end position="292"/>
    </location>
</feature>
<gene>
    <name evidence="2" type="ORF">F6V25_03685</name>
</gene>
<name>A0A7J4ZSZ6_9BACT</name>
<feature type="signal peptide" evidence="1">
    <location>
        <begin position="1"/>
        <end position="20"/>
    </location>
</feature>
<evidence type="ECO:0000256" key="1">
    <source>
        <dbReference type="SAM" id="SignalP"/>
    </source>
</evidence>
<evidence type="ECO:0008006" key="4">
    <source>
        <dbReference type="Google" id="ProtNLM"/>
    </source>
</evidence>